<evidence type="ECO:0000313" key="3">
    <source>
        <dbReference type="Proteomes" id="UP001456562"/>
    </source>
</evidence>
<dbReference type="RefSeq" id="WP_308116251.1">
    <property type="nucleotide sequence ID" value="NZ_JAAGME010000606.1"/>
</dbReference>
<dbReference type="Gene3D" id="2.120.10.70">
    <property type="entry name" value="Fucose-specific lectin"/>
    <property type="match status" value="1"/>
</dbReference>
<evidence type="ECO:0000313" key="2">
    <source>
        <dbReference type="EMBL" id="MER0428884.1"/>
    </source>
</evidence>
<protein>
    <submittedName>
        <fullName evidence="2">Uncharacterized protein</fullName>
    </submittedName>
</protein>
<comment type="caution">
    <text evidence="2">The sequence shown here is derived from an EMBL/GenBank/DDBJ whole genome shotgun (WGS) entry which is preliminary data.</text>
</comment>
<organism evidence="2 3">
    <name type="scientific">Streptomyces microflavus</name>
    <name type="common">Streptomyces lipmanii</name>
    <dbReference type="NCBI Taxonomy" id="1919"/>
    <lineage>
        <taxon>Bacteria</taxon>
        <taxon>Bacillati</taxon>
        <taxon>Actinomycetota</taxon>
        <taxon>Actinomycetes</taxon>
        <taxon>Kitasatosporales</taxon>
        <taxon>Streptomycetaceae</taxon>
        <taxon>Streptomyces</taxon>
    </lineage>
</organism>
<feature type="region of interest" description="Disordered" evidence="1">
    <location>
        <begin position="344"/>
        <end position="363"/>
    </location>
</feature>
<name>A0ABV1QCJ1_STRMI</name>
<evidence type="ECO:0000256" key="1">
    <source>
        <dbReference type="SAM" id="MobiDB-lite"/>
    </source>
</evidence>
<dbReference type="EMBL" id="JBEJUE010000045">
    <property type="protein sequence ID" value="MER0428884.1"/>
    <property type="molecule type" value="Genomic_DNA"/>
</dbReference>
<keyword evidence="3" id="KW-1185">Reference proteome</keyword>
<gene>
    <name evidence="2" type="ORF">ABR748_32450</name>
</gene>
<reference evidence="2 3" key="1">
    <citation type="submission" date="2024-01" db="EMBL/GenBank/DDBJ databases">
        <title>Metagenomic exploration of the rhizosphere soil microbial community and their significance in facilitating the development of wild simulated ginseng.</title>
        <authorList>
            <person name="Huang J."/>
        </authorList>
    </citation>
    <scope>NUCLEOTIDE SEQUENCE [LARGE SCALE GENOMIC DNA]</scope>
    <source>
        <strain evidence="2 3">WY141</strain>
    </source>
</reference>
<proteinExistence type="predicted"/>
<dbReference type="Proteomes" id="UP001456562">
    <property type="component" value="Unassembled WGS sequence"/>
</dbReference>
<sequence length="363" mass="38743">MATDESLAAPPSRADWLVSSPDGRLTAYAPGRSGGIVRWTDDPASPGGWAAPELLLRDSRMLPYLSVARGPDGFVDLFGIRRTNDSPSSPLELVYASQYQPGRPVTGWHSVGNPHANDAESAAAIGAPVAVVDGNDTVHLFVRSAAGGVFTRRRGPSGGWGKWTALPCKRVREGMSATVTRSGRVELFIPADKGVYVWRQEKPGGSLDRDSNLVFIARPGTASGTETYEGRITHFWREEVSGEVVAYRLPPPGGADVPPAPLSGGSGRGPLALARCLVDGYDCTVLAQQEETGTLALTAYPTEMESAGAWWADTREPCEGAPALAVDRHGSLVVAVIGRDGRMRTTRQRADQQGMALEGWRRL</sequence>
<dbReference type="SUPFAM" id="SSF89372">
    <property type="entry name" value="Fucose-specific lectin"/>
    <property type="match status" value="2"/>
</dbReference>
<accession>A0ABV1QCJ1</accession>